<dbReference type="Gene3D" id="3.90.1750.20">
    <property type="entry name" value="Putative Large Serine Recombinase, Chain B, Domain 2"/>
    <property type="match status" value="1"/>
</dbReference>
<accession>A0A917ZBW4</accession>
<evidence type="ECO:0000256" key="1">
    <source>
        <dbReference type="SAM" id="MobiDB-lite"/>
    </source>
</evidence>
<keyword evidence="4" id="KW-1185">Reference proteome</keyword>
<evidence type="ECO:0000313" key="4">
    <source>
        <dbReference type="Proteomes" id="UP000641932"/>
    </source>
</evidence>
<proteinExistence type="predicted"/>
<dbReference type="GO" id="GO:0000150">
    <property type="term" value="F:DNA strand exchange activity"/>
    <property type="evidence" value="ECO:0007669"/>
    <property type="project" value="InterPro"/>
</dbReference>
<reference evidence="3" key="2">
    <citation type="submission" date="2020-09" db="EMBL/GenBank/DDBJ databases">
        <authorList>
            <person name="Sun Q."/>
            <person name="Zhou Y."/>
        </authorList>
    </citation>
    <scope>NUCLEOTIDE SEQUENCE</scope>
    <source>
        <strain evidence="3">CGMCC 4.7201</strain>
    </source>
</reference>
<dbReference type="PROSITE" id="PS51737">
    <property type="entry name" value="RECOMBINASE_DNA_BIND"/>
    <property type="match status" value="1"/>
</dbReference>
<dbReference type="PANTHER" id="PTHR30461:SF24">
    <property type="entry name" value="SITE-SPECIFIC INTEGRASE_RESOLVASE-RELATED"/>
    <property type="match status" value="1"/>
</dbReference>
<evidence type="ECO:0000259" key="2">
    <source>
        <dbReference type="PROSITE" id="PS51737"/>
    </source>
</evidence>
<feature type="region of interest" description="Disordered" evidence="1">
    <location>
        <begin position="1"/>
        <end position="23"/>
    </location>
</feature>
<dbReference type="EMBL" id="BMMS01000001">
    <property type="protein sequence ID" value="GGO79973.1"/>
    <property type="molecule type" value="Genomic_DNA"/>
</dbReference>
<evidence type="ECO:0000313" key="3">
    <source>
        <dbReference type="EMBL" id="GGO79973.1"/>
    </source>
</evidence>
<feature type="domain" description="Recombinase" evidence="2">
    <location>
        <begin position="96"/>
        <end position="218"/>
    </location>
</feature>
<protein>
    <recommendedName>
        <fullName evidence="2">Recombinase domain-containing protein</fullName>
    </recommendedName>
</protein>
<comment type="caution">
    <text evidence="3">The sequence shown here is derived from an EMBL/GenBank/DDBJ whole genome shotgun (WGS) entry which is preliminary data.</text>
</comment>
<feature type="region of interest" description="Disordered" evidence="1">
    <location>
        <begin position="56"/>
        <end position="75"/>
    </location>
</feature>
<dbReference type="Proteomes" id="UP000641932">
    <property type="component" value="Unassembled WGS sequence"/>
</dbReference>
<gene>
    <name evidence="3" type="ORF">GCM10012280_00740</name>
</gene>
<organism evidence="3 4">
    <name type="scientific">Wenjunlia tyrosinilytica</name>
    <dbReference type="NCBI Taxonomy" id="1544741"/>
    <lineage>
        <taxon>Bacteria</taxon>
        <taxon>Bacillati</taxon>
        <taxon>Actinomycetota</taxon>
        <taxon>Actinomycetes</taxon>
        <taxon>Kitasatosporales</taxon>
        <taxon>Streptomycetaceae</taxon>
        <taxon>Wenjunlia</taxon>
    </lineage>
</organism>
<sequence length="374" mass="40469">MHIAKHTDTLGPRVGRGRATCQGGGVADARVSALVRRHHHQPPSVLDGQPFAVPLEDIQPPTAQPPTAPLRDTAPLPDALMPLAPARASGLRGRPPYGCRVATVSVDGTQRQALVPDERTAHIVVRIFDEYLADNGLQGIAEGLTADGIPSPGAVGRDPERRTVAWSKSAVRAILVNSRYAGRTSSGEPGGTALVSPPIVAPEVFDRVQLMFDRRRTRPAAGEAPAGRPYILRGLVRCARCNRLMQGTWNNGEPYYRCRFPAEYASANRIDHPRNVYLREQAVLGPLTSWLRTSCSPRRLMQLVTAARTGAYHEATVAATARHLRVLREAEGQAQASAFQALGLRLTYSDSNRMLRVKAVLGPAELVIRGVLAL</sequence>
<dbReference type="Pfam" id="PF13408">
    <property type="entry name" value="Zn_ribbon_recom"/>
    <property type="match status" value="1"/>
</dbReference>
<name>A0A917ZBW4_9ACTN</name>
<dbReference type="Pfam" id="PF07508">
    <property type="entry name" value="Recombinase"/>
    <property type="match status" value="1"/>
</dbReference>
<dbReference type="InterPro" id="IPR011109">
    <property type="entry name" value="DNA_bind_recombinase_dom"/>
</dbReference>
<dbReference type="PANTHER" id="PTHR30461">
    <property type="entry name" value="DNA-INVERTASE FROM LAMBDOID PROPHAGE"/>
    <property type="match status" value="1"/>
</dbReference>
<dbReference type="InterPro" id="IPR050639">
    <property type="entry name" value="SSR_resolvase"/>
</dbReference>
<reference evidence="3" key="1">
    <citation type="journal article" date="2014" name="Int. J. Syst. Evol. Microbiol.">
        <title>Complete genome sequence of Corynebacterium casei LMG S-19264T (=DSM 44701T), isolated from a smear-ripened cheese.</title>
        <authorList>
            <consortium name="US DOE Joint Genome Institute (JGI-PGF)"/>
            <person name="Walter F."/>
            <person name="Albersmeier A."/>
            <person name="Kalinowski J."/>
            <person name="Ruckert C."/>
        </authorList>
    </citation>
    <scope>NUCLEOTIDE SEQUENCE</scope>
    <source>
        <strain evidence="3">CGMCC 4.7201</strain>
    </source>
</reference>
<dbReference type="GO" id="GO:0003677">
    <property type="term" value="F:DNA binding"/>
    <property type="evidence" value="ECO:0007669"/>
    <property type="project" value="InterPro"/>
</dbReference>
<dbReference type="InterPro" id="IPR038109">
    <property type="entry name" value="DNA_bind_recomb_sf"/>
</dbReference>
<dbReference type="AlphaFoldDB" id="A0A917ZBW4"/>
<dbReference type="InterPro" id="IPR025827">
    <property type="entry name" value="Zn_ribbon_recom_dom"/>
</dbReference>